<evidence type="ECO:0000256" key="1">
    <source>
        <dbReference type="ARBA" id="ARBA00006484"/>
    </source>
</evidence>
<dbReference type="PANTHER" id="PTHR48107:SF7">
    <property type="entry name" value="RE15974P"/>
    <property type="match status" value="1"/>
</dbReference>
<sequence>MSPDTLSLASKVAIVTGSGRENGIGAAIARALARNGAAVTIHYVSDSSASRAAKVAQGIRDNGGKATVVQADVINNAGGNKLGRLLDVSPEELGWSFALNTFGPLYMAQAVVEQGKMPQGGRIINIGTAGSKMGASGLGSYLISKAALDSMTEILAQELGRTHDITVNTVAPGPVKTDLLMETNKVLGVDFTELLKAKQRGSDRLADPEDIADVVAWVASEKARWITAQFISASSGLTGTM</sequence>
<dbReference type="Pfam" id="PF13561">
    <property type="entry name" value="adh_short_C2"/>
    <property type="match status" value="1"/>
</dbReference>
<evidence type="ECO:0000256" key="2">
    <source>
        <dbReference type="ARBA" id="ARBA00023002"/>
    </source>
</evidence>
<dbReference type="InterPro" id="IPR002347">
    <property type="entry name" value="SDR_fam"/>
</dbReference>
<keyword evidence="4" id="KW-1185">Reference proteome</keyword>
<dbReference type="Gene3D" id="3.40.50.720">
    <property type="entry name" value="NAD(P)-binding Rossmann-like Domain"/>
    <property type="match status" value="2"/>
</dbReference>
<dbReference type="SUPFAM" id="SSF51735">
    <property type="entry name" value="NAD(P)-binding Rossmann-fold domains"/>
    <property type="match status" value="1"/>
</dbReference>
<dbReference type="OrthoDB" id="47007at2759"/>
<dbReference type="GO" id="GO:0016614">
    <property type="term" value="F:oxidoreductase activity, acting on CH-OH group of donors"/>
    <property type="evidence" value="ECO:0007669"/>
    <property type="project" value="UniProtKB-ARBA"/>
</dbReference>
<gene>
    <name evidence="3" type="ORF">CRHIZ90672A_00019096</name>
</gene>
<dbReference type="PRINTS" id="PR00081">
    <property type="entry name" value="GDHRDH"/>
</dbReference>
<organism evidence="3 4">
    <name type="scientific">Clonostachys rhizophaga</name>
    <dbReference type="NCBI Taxonomy" id="160324"/>
    <lineage>
        <taxon>Eukaryota</taxon>
        <taxon>Fungi</taxon>
        <taxon>Dikarya</taxon>
        <taxon>Ascomycota</taxon>
        <taxon>Pezizomycotina</taxon>
        <taxon>Sordariomycetes</taxon>
        <taxon>Hypocreomycetidae</taxon>
        <taxon>Hypocreales</taxon>
        <taxon>Bionectriaceae</taxon>
        <taxon>Clonostachys</taxon>
    </lineage>
</organism>
<name>A0A9N9VYU0_9HYPO</name>
<reference evidence="3" key="1">
    <citation type="submission" date="2021-10" db="EMBL/GenBank/DDBJ databases">
        <authorList>
            <person name="Piombo E."/>
        </authorList>
    </citation>
    <scope>NUCLEOTIDE SEQUENCE</scope>
</reference>
<evidence type="ECO:0000313" key="4">
    <source>
        <dbReference type="Proteomes" id="UP000696573"/>
    </source>
</evidence>
<comment type="similarity">
    <text evidence="1">Belongs to the short-chain dehydrogenases/reductases (SDR) family.</text>
</comment>
<dbReference type="InterPro" id="IPR036291">
    <property type="entry name" value="NAD(P)-bd_dom_sf"/>
</dbReference>
<accession>A0A9N9VYU0</accession>
<protein>
    <submittedName>
        <fullName evidence="3">Uncharacterized protein</fullName>
    </submittedName>
</protein>
<comment type="caution">
    <text evidence="3">The sequence shown here is derived from an EMBL/GenBank/DDBJ whole genome shotgun (WGS) entry which is preliminary data.</text>
</comment>
<dbReference type="EMBL" id="CABFNQ020000749">
    <property type="protein sequence ID" value="CAH0034316.1"/>
    <property type="molecule type" value="Genomic_DNA"/>
</dbReference>
<evidence type="ECO:0000313" key="3">
    <source>
        <dbReference type="EMBL" id="CAH0034316.1"/>
    </source>
</evidence>
<proteinExistence type="inferred from homology"/>
<dbReference type="Proteomes" id="UP000696573">
    <property type="component" value="Unassembled WGS sequence"/>
</dbReference>
<dbReference type="AlphaFoldDB" id="A0A9N9VYU0"/>
<keyword evidence="2" id="KW-0560">Oxidoreductase</keyword>
<dbReference type="PANTHER" id="PTHR48107">
    <property type="entry name" value="NADPH-DEPENDENT ALDEHYDE REDUCTASE-LIKE PROTEIN, CHLOROPLASTIC-RELATED"/>
    <property type="match status" value="1"/>
</dbReference>